<dbReference type="EMBL" id="MHTW01000029">
    <property type="protein sequence ID" value="OHA66594.1"/>
    <property type="molecule type" value="Genomic_DNA"/>
</dbReference>
<evidence type="ECO:0000256" key="6">
    <source>
        <dbReference type="ARBA" id="ARBA00023316"/>
    </source>
</evidence>
<comment type="similarity">
    <text evidence="7">Belongs to the transglycosylase MltG family.</text>
</comment>
<reference evidence="8 9" key="1">
    <citation type="journal article" date="2016" name="Nat. Commun.">
        <title>Thousands of microbial genomes shed light on interconnected biogeochemical processes in an aquifer system.</title>
        <authorList>
            <person name="Anantharaman K."/>
            <person name="Brown C.T."/>
            <person name="Hug L.A."/>
            <person name="Sharon I."/>
            <person name="Castelle C.J."/>
            <person name="Probst A.J."/>
            <person name="Thomas B.C."/>
            <person name="Singh A."/>
            <person name="Wilkins M.J."/>
            <person name="Karaoz U."/>
            <person name="Brodie E.L."/>
            <person name="Williams K.H."/>
            <person name="Hubbard S.S."/>
            <person name="Banfield J.F."/>
        </authorList>
    </citation>
    <scope>NUCLEOTIDE SEQUENCE [LARGE SCALE GENOMIC DNA]</scope>
</reference>
<evidence type="ECO:0000256" key="5">
    <source>
        <dbReference type="ARBA" id="ARBA00023239"/>
    </source>
</evidence>
<dbReference type="Gene3D" id="3.30.1490.480">
    <property type="entry name" value="Endolytic murein transglycosylase"/>
    <property type="match status" value="1"/>
</dbReference>
<dbReference type="Pfam" id="PF02618">
    <property type="entry name" value="YceG"/>
    <property type="match status" value="2"/>
</dbReference>
<evidence type="ECO:0000256" key="4">
    <source>
        <dbReference type="ARBA" id="ARBA00023136"/>
    </source>
</evidence>
<accession>A0A1G2R135</accession>
<evidence type="ECO:0000256" key="1">
    <source>
        <dbReference type="ARBA" id="ARBA00022475"/>
    </source>
</evidence>
<comment type="catalytic activity">
    <reaction evidence="7">
        <text>a peptidoglycan chain = a peptidoglycan chain with N-acetyl-1,6-anhydromuramyl-[peptide] at the reducing end + a peptidoglycan chain with N-acetylglucosamine at the non-reducing end.</text>
        <dbReference type="EC" id="4.2.2.29"/>
    </reaction>
</comment>
<proteinExistence type="inferred from homology"/>
<dbReference type="GO" id="GO:0005886">
    <property type="term" value="C:plasma membrane"/>
    <property type="evidence" value="ECO:0007669"/>
    <property type="project" value="UniProtKB-UniRule"/>
</dbReference>
<gene>
    <name evidence="7" type="primary">mltG</name>
    <name evidence="8" type="ORF">A3C82_01875</name>
</gene>
<keyword evidence="3 7" id="KW-1133">Transmembrane helix</keyword>
<evidence type="ECO:0000256" key="2">
    <source>
        <dbReference type="ARBA" id="ARBA00022692"/>
    </source>
</evidence>
<keyword evidence="6 7" id="KW-0961">Cell wall biogenesis/degradation</keyword>
<dbReference type="PANTHER" id="PTHR30518">
    <property type="entry name" value="ENDOLYTIC MUREIN TRANSGLYCOSYLASE"/>
    <property type="match status" value="1"/>
</dbReference>
<evidence type="ECO:0000313" key="8">
    <source>
        <dbReference type="EMBL" id="OHA66594.1"/>
    </source>
</evidence>
<dbReference type="GO" id="GO:0071555">
    <property type="term" value="P:cell wall organization"/>
    <property type="evidence" value="ECO:0007669"/>
    <property type="project" value="UniProtKB-KW"/>
</dbReference>
<dbReference type="HAMAP" id="MF_02065">
    <property type="entry name" value="MltG"/>
    <property type="match status" value="1"/>
</dbReference>
<dbReference type="InterPro" id="IPR003770">
    <property type="entry name" value="MLTG-like"/>
</dbReference>
<keyword evidence="1 7" id="KW-1003">Cell membrane</keyword>
<keyword evidence="2 7" id="KW-0812">Transmembrane</keyword>
<evidence type="ECO:0000256" key="3">
    <source>
        <dbReference type="ARBA" id="ARBA00022989"/>
    </source>
</evidence>
<evidence type="ECO:0000313" key="9">
    <source>
        <dbReference type="Proteomes" id="UP000176901"/>
    </source>
</evidence>
<dbReference type="EC" id="4.2.2.29" evidence="7"/>
<dbReference type="GO" id="GO:0008932">
    <property type="term" value="F:lytic endotransglycosylase activity"/>
    <property type="evidence" value="ECO:0007669"/>
    <property type="project" value="UniProtKB-UniRule"/>
</dbReference>
<dbReference type="GO" id="GO:0009252">
    <property type="term" value="P:peptidoglycan biosynthetic process"/>
    <property type="evidence" value="ECO:0007669"/>
    <property type="project" value="UniProtKB-UniRule"/>
</dbReference>
<dbReference type="PANTHER" id="PTHR30518:SF2">
    <property type="entry name" value="ENDOLYTIC MUREIN TRANSGLYCOSYLASE"/>
    <property type="match status" value="1"/>
</dbReference>
<organism evidence="8 9">
    <name type="scientific">Candidatus Wildermuthbacteria bacterium RIFCSPHIGHO2_02_FULL_47_12</name>
    <dbReference type="NCBI Taxonomy" id="1802451"/>
    <lineage>
        <taxon>Bacteria</taxon>
        <taxon>Candidatus Wildermuthiibacteriota</taxon>
    </lineage>
</organism>
<feature type="site" description="Important for catalytic activity" evidence="7">
    <location>
        <position position="195"/>
    </location>
</feature>
<dbReference type="Proteomes" id="UP000176901">
    <property type="component" value="Unassembled WGS sequence"/>
</dbReference>
<keyword evidence="5 7" id="KW-0456">Lyase</keyword>
<comment type="function">
    <text evidence="7">Functions as a peptidoglycan terminase that cleaves nascent peptidoglycan strands endolytically to terminate their elongation.</text>
</comment>
<sequence>MTPKTKTALCLGIVLFAAILLGIFAPIDRTSSKEIIFPIAKGEGSREIGYNLQEQGLIRFSPLFRIYTLTTRVSFRLQAGDYLLSPAMSMFDMVRKFTTGDVIQEKLTIVEGWNIQDIEEYFAKKGRAIEIPQDLEGYLFPDTYHVSSRASNEEIIAMARENFDKKFNADLRQETARQGKTIHDVVTMASLIEKEVQTIEDKQLVSGVLWKRLGIGMALQVDAAPITYRERGLPQNPIANPGLDSLKASLYPKENPYWYYLSTPEGKTIFSKTLEEHNIAKARYLNK</sequence>
<comment type="caution">
    <text evidence="8">The sequence shown here is derived from an EMBL/GenBank/DDBJ whole genome shotgun (WGS) entry which is preliminary data.</text>
</comment>
<dbReference type="Gene3D" id="3.30.160.60">
    <property type="entry name" value="Classic Zinc Finger"/>
    <property type="match status" value="1"/>
</dbReference>
<dbReference type="AlphaFoldDB" id="A0A1G2R135"/>
<protein>
    <recommendedName>
        <fullName evidence="7">Endolytic murein transglycosylase</fullName>
        <ecNumber evidence="7">4.2.2.29</ecNumber>
    </recommendedName>
    <alternativeName>
        <fullName evidence="7">Peptidoglycan lytic transglycosylase</fullName>
    </alternativeName>
    <alternativeName>
        <fullName evidence="7">Peptidoglycan polymerization terminase</fullName>
    </alternativeName>
</protein>
<keyword evidence="4 7" id="KW-0472">Membrane</keyword>
<evidence type="ECO:0000256" key="7">
    <source>
        <dbReference type="HAMAP-Rule" id="MF_02065"/>
    </source>
</evidence>
<name>A0A1G2R135_9BACT</name>
<dbReference type="STRING" id="1802451.A3C82_01875"/>